<gene>
    <name evidence="1" type="ORF">SDC9_138270</name>
</gene>
<comment type="caution">
    <text evidence="1">The sequence shown here is derived from an EMBL/GenBank/DDBJ whole genome shotgun (WGS) entry which is preliminary data.</text>
</comment>
<dbReference type="AlphaFoldDB" id="A0A645DNU9"/>
<proteinExistence type="predicted"/>
<protein>
    <submittedName>
        <fullName evidence="1">Uncharacterized protein</fullName>
    </submittedName>
</protein>
<accession>A0A645DNU9</accession>
<dbReference type="EMBL" id="VSSQ01038256">
    <property type="protein sequence ID" value="MPM91144.1"/>
    <property type="molecule type" value="Genomic_DNA"/>
</dbReference>
<sequence length="125" mass="14338">MDKRLPLEAIVYGRIPLMLIENCLMKNNARGDCRRACDEKNALNDRTGASFPVLPAFGCRNEIENSKVLFLADRDEYRRIGLTFARLRFTDESPELCAAVARRYLGKGDWSPDDFTRGLFFRSVE</sequence>
<evidence type="ECO:0000313" key="1">
    <source>
        <dbReference type="EMBL" id="MPM91144.1"/>
    </source>
</evidence>
<organism evidence="1">
    <name type="scientific">bioreactor metagenome</name>
    <dbReference type="NCBI Taxonomy" id="1076179"/>
    <lineage>
        <taxon>unclassified sequences</taxon>
        <taxon>metagenomes</taxon>
        <taxon>ecological metagenomes</taxon>
    </lineage>
</organism>
<reference evidence="1" key="1">
    <citation type="submission" date="2019-08" db="EMBL/GenBank/DDBJ databases">
        <authorList>
            <person name="Kucharzyk K."/>
            <person name="Murdoch R.W."/>
            <person name="Higgins S."/>
            <person name="Loffler F."/>
        </authorList>
    </citation>
    <scope>NUCLEOTIDE SEQUENCE</scope>
</reference>
<name>A0A645DNU9_9ZZZZ</name>